<dbReference type="AlphaFoldDB" id="A0A4Z1T840"/>
<dbReference type="InterPro" id="IPR035979">
    <property type="entry name" value="RBD_domain_sf"/>
</dbReference>
<accession>A0A4Z1T840</accession>
<evidence type="ECO:0000256" key="1">
    <source>
        <dbReference type="PROSITE-ProRule" id="PRU00176"/>
    </source>
</evidence>
<dbReference type="SMART" id="SM00360">
    <property type="entry name" value="RRM"/>
    <property type="match status" value="1"/>
</dbReference>
<comment type="caution">
    <text evidence="3">The sequence shown here is derived from an EMBL/GenBank/DDBJ whole genome shotgun (WGS) entry which is preliminary data.</text>
</comment>
<dbReference type="SUPFAM" id="SSF54928">
    <property type="entry name" value="RNA-binding domain, RBD"/>
    <property type="match status" value="1"/>
</dbReference>
<feature type="domain" description="RRM" evidence="2">
    <location>
        <begin position="76"/>
        <end position="148"/>
    </location>
</feature>
<evidence type="ECO:0000259" key="2">
    <source>
        <dbReference type="PROSITE" id="PS50102"/>
    </source>
</evidence>
<dbReference type="Proteomes" id="UP000315496">
    <property type="component" value="Chromosome 1"/>
</dbReference>
<reference evidence="3 4" key="1">
    <citation type="submission" date="2019-05" db="EMBL/GenBank/DDBJ databases">
        <title>The compact genome of Giardia muris reveals important steps in the evolution of intestinal protozoan parasites.</title>
        <authorList>
            <person name="Xu F."/>
            <person name="Jimenez-Gonzalez A."/>
            <person name="Einarsson E."/>
            <person name="Astvaldsson A."/>
            <person name="Peirasmaki D."/>
            <person name="Eckmann L."/>
            <person name="Andersson J.O."/>
            <person name="Svard S.G."/>
            <person name="Jerlstrom-Hultqvist J."/>
        </authorList>
    </citation>
    <scope>NUCLEOTIDE SEQUENCE [LARGE SCALE GENOMIC DNA]</scope>
    <source>
        <strain evidence="3 4">Roberts-Thomson</strain>
    </source>
</reference>
<dbReference type="VEuPathDB" id="GiardiaDB:GMRT_10976"/>
<keyword evidence="4" id="KW-1185">Reference proteome</keyword>
<protein>
    <recommendedName>
        <fullName evidence="2">RRM domain-containing protein</fullName>
    </recommendedName>
</protein>
<gene>
    <name evidence="3" type="ORF">GMRT_10976</name>
</gene>
<dbReference type="GO" id="GO:0003723">
    <property type="term" value="F:RNA binding"/>
    <property type="evidence" value="ECO:0007669"/>
    <property type="project" value="UniProtKB-UniRule"/>
</dbReference>
<keyword evidence="1" id="KW-0694">RNA-binding</keyword>
<dbReference type="EMBL" id="VDLU01000001">
    <property type="protein sequence ID" value="TNJ29337.1"/>
    <property type="molecule type" value="Genomic_DNA"/>
</dbReference>
<dbReference type="InterPro" id="IPR000504">
    <property type="entry name" value="RRM_dom"/>
</dbReference>
<proteinExistence type="predicted"/>
<dbReference type="Gene3D" id="3.30.70.330">
    <property type="match status" value="1"/>
</dbReference>
<dbReference type="PROSITE" id="PS50102">
    <property type="entry name" value="RRM"/>
    <property type="match status" value="1"/>
</dbReference>
<organism evidence="3 4">
    <name type="scientific">Giardia muris</name>
    <dbReference type="NCBI Taxonomy" id="5742"/>
    <lineage>
        <taxon>Eukaryota</taxon>
        <taxon>Metamonada</taxon>
        <taxon>Diplomonadida</taxon>
        <taxon>Hexamitidae</taxon>
        <taxon>Giardiinae</taxon>
        <taxon>Giardia</taxon>
    </lineage>
</organism>
<dbReference type="InterPro" id="IPR012677">
    <property type="entry name" value="Nucleotide-bd_a/b_plait_sf"/>
</dbReference>
<name>A0A4Z1T840_GIAMU</name>
<evidence type="ECO:0000313" key="3">
    <source>
        <dbReference type="EMBL" id="TNJ29337.1"/>
    </source>
</evidence>
<dbReference type="CDD" id="cd00590">
    <property type="entry name" value="RRM_SF"/>
    <property type="match status" value="1"/>
</dbReference>
<evidence type="ECO:0000313" key="4">
    <source>
        <dbReference type="Proteomes" id="UP000315496"/>
    </source>
</evidence>
<sequence length="152" mass="17360">MWPEEVAAYVERGLSNVSEAPMETEFAEVPTDAEGLLTLLASYTTEPLVPVALEAFQKPEEPERLPARYQTEDDRTSVFISHIPRGREDDLREALRREVGGFREFSARRGTMTAVVSFFKEADVRRAIDLFHNRLFRGRCLTVVPKTTRQSQ</sequence>